<dbReference type="Pfam" id="PF02897">
    <property type="entry name" value="Peptidase_S9_N"/>
    <property type="match status" value="1"/>
</dbReference>
<evidence type="ECO:0000313" key="16">
    <source>
        <dbReference type="Proteomes" id="UP001642464"/>
    </source>
</evidence>
<keyword evidence="6" id="KW-0378">Hydrolase</keyword>
<feature type="domain" description="Peptidase S9 prolyl oligopeptidase catalytic" evidence="11">
    <location>
        <begin position="1340"/>
        <end position="1523"/>
    </location>
</feature>
<dbReference type="InterPro" id="IPR037066">
    <property type="entry name" value="Plug_dom_sf"/>
</dbReference>
<dbReference type="PRINTS" id="PR00862">
    <property type="entry name" value="PROLIGOPTASE"/>
</dbReference>
<comment type="similarity">
    <text evidence="2">Belongs to the peptidase S9A family.</text>
</comment>
<dbReference type="PANTHER" id="PTHR47234:SF2">
    <property type="entry name" value="TONB-DEPENDENT RECEPTOR"/>
    <property type="match status" value="1"/>
</dbReference>
<keyword evidence="8" id="KW-0798">TonB box</keyword>
<organism evidence="15 16">
    <name type="scientific">Durusdinium trenchii</name>
    <dbReference type="NCBI Taxonomy" id="1381693"/>
    <lineage>
        <taxon>Eukaryota</taxon>
        <taxon>Sar</taxon>
        <taxon>Alveolata</taxon>
        <taxon>Dinophyceae</taxon>
        <taxon>Suessiales</taxon>
        <taxon>Symbiodiniaceae</taxon>
        <taxon>Durusdinium</taxon>
    </lineage>
</organism>
<dbReference type="Gene3D" id="2.40.170.20">
    <property type="entry name" value="TonB-dependent receptor, beta-barrel domain"/>
    <property type="match status" value="1"/>
</dbReference>
<comment type="subcellular location">
    <subcellularLocation>
        <location evidence="1">Cell outer membrane</location>
        <topology evidence="1">Multi-pass membrane protein</topology>
    </subcellularLocation>
</comment>
<dbReference type="InterPro" id="IPR000531">
    <property type="entry name" value="Beta-barrel_TonB"/>
</dbReference>
<dbReference type="PANTHER" id="PTHR47234">
    <property type="match status" value="1"/>
</dbReference>
<evidence type="ECO:0000256" key="9">
    <source>
        <dbReference type="ARBA" id="ARBA00023136"/>
    </source>
</evidence>
<evidence type="ECO:0000256" key="7">
    <source>
        <dbReference type="ARBA" id="ARBA00022825"/>
    </source>
</evidence>
<evidence type="ECO:0000256" key="10">
    <source>
        <dbReference type="ARBA" id="ARBA00023237"/>
    </source>
</evidence>
<proteinExistence type="inferred from homology"/>
<evidence type="ECO:0000313" key="15">
    <source>
        <dbReference type="EMBL" id="CAK9042097.1"/>
    </source>
</evidence>
<dbReference type="InterPro" id="IPR012910">
    <property type="entry name" value="Plug_dom"/>
</dbReference>
<evidence type="ECO:0000259" key="14">
    <source>
        <dbReference type="Pfam" id="PF07715"/>
    </source>
</evidence>
<keyword evidence="10" id="KW-0998">Cell outer membrane</keyword>
<keyword evidence="16" id="KW-1185">Reference proteome</keyword>
<dbReference type="InterPro" id="IPR002470">
    <property type="entry name" value="Peptidase_S9A"/>
</dbReference>
<dbReference type="Proteomes" id="UP001642464">
    <property type="component" value="Unassembled WGS sequence"/>
</dbReference>
<dbReference type="SUPFAM" id="SSF50993">
    <property type="entry name" value="Peptidase/esterase 'gauge' domain"/>
    <property type="match status" value="1"/>
</dbReference>
<sequence>MTPEDLAAFREWMQRSPRHHDEVLRLAYLSNELNILTEMAGPLEDADANSDDEIIVTGSRIARSGTTTPTPTIILDAEAISASGAVNVGDLLREIPAIGPGLNADSTAPTFSSAGLNLVDLRRLGTERTLVLINGRRQVGSEPGTTAVDLNTIPTPLIERVDVITGGASAVYGADAVSGVVNFVLKDDFEGLELDIQGGVSDEGDAEQFQVSLTGGAVSSDGRGRAVFHGSYSREGSIEFDERSTAISGTNWIPNPANTGPNDGIPDFVLTPNVRQLGGQQEAAFILDRGNGNEVFGFNPDGSLRPFALGPSGLLQGNLTDGGEATLGFDPECPQNRCQLKVPVERFLMYGSAEYDITDKVTGYFTGSFANTQTESRIGSVFEIPPFTNDIPLDNPFVTDEVRALFAEANALRPADDQLTSVGIVRSNTELGPRGTDGDRRQFQMVVGAKGDLGDWGGTSDWSYDTSFQYGSTLVTIVRLNDLFQNRFVQALDAVVDPSDGQIRCRSVVEGTAQDPGCVPINLLQSGASLTPEAQTFVRIPDPTETAELQQFVASGTLTGNLFDPFGAGPIGVAVGGEWRQENSRFTPAATQAGTPIGLTGVIPQRAGPGGSVTSSPGGGLGFFNSTRRAVSGDFSVYEFFGETLVPVLRDQPFAHQLNIEAAVRYANYSTSGSATSWKFGGDWAPTPDIRFRGVRSRAVRAPNVGELFSPGTEGFVTVDDPCDQDFISGGGPNRAANCAALGVTQPFESNARTINIRTAFSGNPDLEVEVADTWTVGAVLTPQSLPNFSMTVDYYSIEISNAINSFGTQQILDSCVDLESIDNVFCQNITRSASGELLLVQSRNLNVSSFTREGIDVEARYNLDLGDKGVVTISGVANRVLTNETVVAPGTIAGGDIIDTNGQIGDPKWRTRATTGWRNGPFGLTTTVSFMSNQVPDITPATPEDNRATTGTGGFTLVDLQGQYDITEGTTLRGAGSFAGAEIFPITGRFFYVGARVYNYWQDADRVFGVWRRTSYEDFESGSPSWETLIDLDAISAAENREWILQGVSFAPGDSSRVLVRLAHKAQDTFELREYDLADKSFVADGFTLPESKSRVSWKDENTLILASALSDAPKTESNIPRTLALWRRGTPPQAAEEPYFKAEFTDFTAFPAFSGMTGDDFAIAQGTDFFSRAYWLRDQDNVLHPLPLPAKMAPMGVYKGALILLLKQDWAPDDIAFRNGDLILISPEGLFERRMVENARLLYRPEADEQIRGLRLLDGVIHLNLLKALRGRVIAINESNGAFTTKLIDAFPDGFIRFGATTPDGKSLDGATPTLVYGYGGFEVTVTPRYEPIFGKLWLEKGGVYVHANLRGGGEFGPAWHDAPMLDQRPRVYEDMAAVLNDLHKSGVTSPKHSGIMGRSNGGLMVAAVMVRNPELMNAVVVGGPLIDMLRYDKLGPGASWVAEYGDPDNPNERAYIAEYSPIQNLDPEATYPTPLIITSTYDDRVWPGHARRFAAQMDALGHDALYFEDEAGGHYWELAGGPSPGDWRKRAKARAVEYIYLARALGLK</sequence>
<dbReference type="Pfam" id="PF00593">
    <property type="entry name" value="TonB_dep_Rec_b-barrel"/>
    <property type="match status" value="1"/>
</dbReference>
<keyword evidence="4" id="KW-0645">Protease</keyword>
<dbReference type="SUPFAM" id="SSF56935">
    <property type="entry name" value="Porins"/>
    <property type="match status" value="1"/>
</dbReference>
<keyword evidence="5" id="KW-0812">Transmembrane</keyword>
<dbReference type="InterPro" id="IPR023302">
    <property type="entry name" value="Pept_S9A_N"/>
</dbReference>
<name>A0ABP0LUQ2_9DINO</name>
<evidence type="ECO:0000256" key="8">
    <source>
        <dbReference type="ARBA" id="ARBA00023077"/>
    </source>
</evidence>
<evidence type="ECO:0000259" key="12">
    <source>
        <dbReference type="Pfam" id="PF00593"/>
    </source>
</evidence>
<dbReference type="SUPFAM" id="SSF53474">
    <property type="entry name" value="alpha/beta-Hydrolases"/>
    <property type="match status" value="1"/>
</dbReference>
<evidence type="ECO:0000256" key="3">
    <source>
        <dbReference type="ARBA" id="ARBA00022448"/>
    </source>
</evidence>
<keyword evidence="3" id="KW-0813">Transport</keyword>
<dbReference type="PROSITE" id="PS52016">
    <property type="entry name" value="TONB_DEPENDENT_REC_3"/>
    <property type="match status" value="1"/>
</dbReference>
<gene>
    <name evidence="15" type="ORF">SCF082_LOCUS24269</name>
</gene>
<evidence type="ECO:0000256" key="5">
    <source>
        <dbReference type="ARBA" id="ARBA00022692"/>
    </source>
</evidence>
<feature type="domain" description="Peptidase S9A N-terminal" evidence="13">
    <location>
        <begin position="991"/>
        <end position="1138"/>
    </location>
</feature>
<evidence type="ECO:0000256" key="6">
    <source>
        <dbReference type="ARBA" id="ARBA00022801"/>
    </source>
</evidence>
<protein>
    <submittedName>
        <fullName evidence="15">Uncharacterized peptidase y4nA</fullName>
    </submittedName>
</protein>
<dbReference type="InterPro" id="IPR039426">
    <property type="entry name" value="TonB-dep_rcpt-like"/>
</dbReference>
<feature type="domain" description="TonB-dependent receptor plug" evidence="14">
    <location>
        <begin position="67"/>
        <end position="180"/>
    </location>
</feature>
<evidence type="ECO:0000256" key="2">
    <source>
        <dbReference type="ARBA" id="ARBA00005228"/>
    </source>
</evidence>
<dbReference type="Gene3D" id="3.40.50.1820">
    <property type="entry name" value="alpha/beta hydrolase"/>
    <property type="match status" value="1"/>
</dbReference>
<dbReference type="Gene3D" id="2.170.130.10">
    <property type="entry name" value="TonB-dependent receptor, plug domain"/>
    <property type="match status" value="1"/>
</dbReference>
<reference evidence="15 16" key="1">
    <citation type="submission" date="2024-02" db="EMBL/GenBank/DDBJ databases">
        <authorList>
            <person name="Chen Y."/>
            <person name="Shah S."/>
            <person name="Dougan E. K."/>
            <person name="Thang M."/>
            <person name="Chan C."/>
        </authorList>
    </citation>
    <scope>NUCLEOTIDE SEQUENCE [LARGE SCALE GENOMIC DNA]</scope>
</reference>
<evidence type="ECO:0000256" key="1">
    <source>
        <dbReference type="ARBA" id="ARBA00004571"/>
    </source>
</evidence>
<dbReference type="EMBL" id="CAXAMM010017779">
    <property type="protein sequence ID" value="CAK9042097.1"/>
    <property type="molecule type" value="Genomic_DNA"/>
</dbReference>
<keyword evidence="9" id="KW-0472">Membrane</keyword>
<keyword evidence="7" id="KW-0720">Serine protease</keyword>
<dbReference type="InterPro" id="IPR036942">
    <property type="entry name" value="Beta-barrel_TonB_sf"/>
</dbReference>
<dbReference type="InterPro" id="IPR001375">
    <property type="entry name" value="Peptidase_S9_cat"/>
</dbReference>
<dbReference type="Pfam" id="PF00326">
    <property type="entry name" value="Peptidase_S9"/>
    <property type="match status" value="1"/>
</dbReference>
<comment type="caution">
    <text evidence="15">The sequence shown here is derived from an EMBL/GenBank/DDBJ whole genome shotgun (WGS) entry which is preliminary data.</text>
</comment>
<feature type="domain" description="TonB-dependent receptor-like beta-barrel" evidence="12">
    <location>
        <begin position="425"/>
        <end position="975"/>
    </location>
</feature>
<evidence type="ECO:0000256" key="4">
    <source>
        <dbReference type="ARBA" id="ARBA00022670"/>
    </source>
</evidence>
<evidence type="ECO:0000259" key="11">
    <source>
        <dbReference type="Pfam" id="PF00326"/>
    </source>
</evidence>
<accession>A0ABP0LUQ2</accession>
<dbReference type="Pfam" id="PF07715">
    <property type="entry name" value="Plug"/>
    <property type="match status" value="1"/>
</dbReference>
<evidence type="ECO:0000259" key="13">
    <source>
        <dbReference type="Pfam" id="PF02897"/>
    </source>
</evidence>
<dbReference type="InterPro" id="IPR029058">
    <property type="entry name" value="AB_hydrolase_fold"/>
</dbReference>